<dbReference type="PANTHER" id="PTHR11783">
    <property type="entry name" value="SULFOTRANSFERASE SULT"/>
    <property type="match status" value="1"/>
</dbReference>
<comment type="similarity">
    <text evidence="1">Belongs to the sulfotransferase 1 family.</text>
</comment>
<protein>
    <recommendedName>
        <fullName evidence="3">Sulfotransferase domain-containing protein</fullName>
    </recommendedName>
</protein>
<evidence type="ECO:0000259" key="3">
    <source>
        <dbReference type="Pfam" id="PF00685"/>
    </source>
</evidence>
<dbReference type="Proteomes" id="UP000821853">
    <property type="component" value="Unassembled WGS sequence"/>
</dbReference>
<sequence>MLNKEAEYVDVARNQCDVCVSLYHMVNNLYIWRFQDGTFDEFVDAFIEGEFGYGSYFDHVAAGYALRHERNIFFLTYENLKKDTRGTVLFLAGLIPWGQVLPRPG</sequence>
<keyword evidence="5" id="KW-1185">Reference proteome</keyword>
<dbReference type="GO" id="GO:0008146">
    <property type="term" value="F:sulfotransferase activity"/>
    <property type="evidence" value="ECO:0007669"/>
    <property type="project" value="InterPro"/>
</dbReference>
<dbReference type="AlphaFoldDB" id="A0A9J6GWY9"/>
<proteinExistence type="inferred from homology"/>
<dbReference type="OrthoDB" id="6500472at2759"/>
<evidence type="ECO:0000256" key="2">
    <source>
        <dbReference type="ARBA" id="ARBA00022679"/>
    </source>
</evidence>
<reference evidence="4 5" key="1">
    <citation type="journal article" date="2020" name="Cell">
        <title>Large-Scale Comparative Analyses of Tick Genomes Elucidate Their Genetic Diversity and Vector Capacities.</title>
        <authorList>
            <consortium name="Tick Genome and Microbiome Consortium (TIGMIC)"/>
            <person name="Jia N."/>
            <person name="Wang J."/>
            <person name="Shi W."/>
            <person name="Du L."/>
            <person name="Sun Y."/>
            <person name="Zhan W."/>
            <person name="Jiang J.F."/>
            <person name="Wang Q."/>
            <person name="Zhang B."/>
            <person name="Ji P."/>
            <person name="Bell-Sakyi L."/>
            <person name="Cui X.M."/>
            <person name="Yuan T.T."/>
            <person name="Jiang B.G."/>
            <person name="Yang W.F."/>
            <person name="Lam T.T."/>
            <person name="Chang Q.C."/>
            <person name="Ding S.J."/>
            <person name="Wang X.J."/>
            <person name="Zhu J.G."/>
            <person name="Ruan X.D."/>
            <person name="Zhao L."/>
            <person name="Wei J.T."/>
            <person name="Ye R.Z."/>
            <person name="Que T.C."/>
            <person name="Du C.H."/>
            <person name="Zhou Y.H."/>
            <person name="Cheng J.X."/>
            <person name="Dai P.F."/>
            <person name="Guo W.B."/>
            <person name="Han X.H."/>
            <person name="Huang E.J."/>
            <person name="Li L.F."/>
            <person name="Wei W."/>
            <person name="Gao Y.C."/>
            <person name="Liu J.Z."/>
            <person name="Shao H.Z."/>
            <person name="Wang X."/>
            <person name="Wang C.C."/>
            <person name="Yang T.C."/>
            <person name="Huo Q.B."/>
            <person name="Li W."/>
            <person name="Chen H.Y."/>
            <person name="Chen S.E."/>
            <person name="Zhou L.G."/>
            <person name="Ni X.B."/>
            <person name="Tian J.H."/>
            <person name="Sheng Y."/>
            <person name="Liu T."/>
            <person name="Pan Y.S."/>
            <person name="Xia L.Y."/>
            <person name="Li J."/>
            <person name="Zhao F."/>
            <person name="Cao W.C."/>
        </authorList>
    </citation>
    <scope>NUCLEOTIDE SEQUENCE [LARGE SCALE GENOMIC DNA]</scope>
    <source>
        <strain evidence="4">HaeL-2018</strain>
    </source>
</reference>
<gene>
    <name evidence="4" type="ORF">HPB48_023643</name>
</gene>
<dbReference type="Pfam" id="PF00685">
    <property type="entry name" value="Sulfotransfer_1"/>
    <property type="match status" value="1"/>
</dbReference>
<dbReference type="Gene3D" id="3.40.50.300">
    <property type="entry name" value="P-loop containing nucleotide triphosphate hydrolases"/>
    <property type="match status" value="1"/>
</dbReference>
<dbReference type="InterPro" id="IPR027417">
    <property type="entry name" value="P-loop_NTPase"/>
</dbReference>
<evidence type="ECO:0000256" key="1">
    <source>
        <dbReference type="ARBA" id="ARBA00005771"/>
    </source>
</evidence>
<evidence type="ECO:0000313" key="5">
    <source>
        <dbReference type="Proteomes" id="UP000821853"/>
    </source>
</evidence>
<dbReference type="InterPro" id="IPR000863">
    <property type="entry name" value="Sulfotransferase_dom"/>
</dbReference>
<dbReference type="VEuPathDB" id="VectorBase:HLOH_061455"/>
<feature type="domain" description="Sulfotransferase" evidence="3">
    <location>
        <begin position="2"/>
        <end position="89"/>
    </location>
</feature>
<keyword evidence="2" id="KW-0808">Transferase</keyword>
<name>A0A9J6GWY9_HAELO</name>
<organism evidence="4 5">
    <name type="scientific">Haemaphysalis longicornis</name>
    <name type="common">Bush tick</name>
    <dbReference type="NCBI Taxonomy" id="44386"/>
    <lineage>
        <taxon>Eukaryota</taxon>
        <taxon>Metazoa</taxon>
        <taxon>Ecdysozoa</taxon>
        <taxon>Arthropoda</taxon>
        <taxon>Chelicerata</taxon>
        <taxon>Arachnida</taxon>
        <taxon>Acari</taxon>
        <taxon>Parasitiformes</taxon>
        <taxon>Ixodida</taxon>
        <taxon>Ixodoidea</taxon>
        <taxon>Ixodidae</taxon>
        <taxon>Haemaphysalinae</taxon>
        <taxon>Haemaphysalis</taxon>
    </lineage>
</organism>
<comment type="caution">
    <text evidence="4">The sequence shown here is derived from an EMBL/GenBank/DDBJ whole genome shotgun (WGS) entry which is preliminary data.</text>
</comment>
<dbReference type="EMBL" id="JABSTR010000894">
    <property type="protein sequence ID" value="KAH9383007.1"/>
    <property type="molecule type" value="Genomic_DNA"/>
</dbReference>
<evidence type="ECO:0000313" key="4">
    <source>
        <dbReference type="EMBL" id="KAH9383007.1"/>
    </source>
</evidence>
<accession>A0A9J6GWY9</accession>
<dbReference type="SUPFAM" id="SSF52540">
    <property type="entry name" value="P-loop containing nucleoside triphosphate hydrolases"/>
    <property type="match status" value="1"/>
</dbReference>